<comment type="pathway">
    <text evidence="1">Siderophore biosynthesis.</text>
</comment>
<name>A0A7W9VT83_9HYPH</name>
<dbReference type="EMBL" id="JACHEU010000001">
    <property type="protein sequence ID" value="MBB6010683.1"/>
    <property type="molecule type" value="Genomic_DNA"/>
</dbReference>
<dbReference type="SMART" id="SM01006">
    <property type="entry name" value="AlcB"/>
    <property type="match status" value="1"/>
</dbReference>
<proteinExistence type="predicted"/>
<sequence length="171" mass="19006">MKPDDTPDYEFRPLTQADLPLMARWLAEPHVARWWGERDKELESIASNIDSIAVEPFIIELGGKPIGYIQNYDPYLEDGDNPFDDQPFGTLGIDQFIGEPSLIGQGHGPRLIAQFAQMMFGEGAPRLLVDPAPANSRAIRAYEKAGFRALGPRMTPDGEAMVMVLDSDEDD</sequence>
<keyword evidence="4" id="KW-0808">Transferase</keyword>
<evidence type="ECO:0000259" key="3">
    <source>
        <dbReference type="PROSITE" id="PS51186"/>
    </source>
</evidence>
<dbReference type="PROSITE" id="PS51186">
    <property type="entry name" value="GNAT"/>
    <property type="match status" value="1"/>
</dbReference>
<dbReference type="GO" id="GO:0019290">
    <property type="term" value="P:siderophore biosynthetic process"/>
    <property type="evidence" value="ECO:0007669"/>
    <property type="project" value="InterPro"/>
</dbReference>
<dbReference type="Gene3D" id="3.40.630.30">
    <property type="match status" value="1"/>
</dbReference>
<keyword evidence="2" id="KW-0046">Antibiotic resistance</keyword>
<evidence type="ECO:0000313" key="5">
    <source>
        <dbReference type="Proteomes" id="UP000533306"/>
    </source>
</evidence>
<dbReference type="InterPro" id="IPR019432">
    <property type="entry name" value="Acyltransferase_MbtK/IucB-like"/>
</dbReference>
<dbReference type="PANTHER" id="PTHR31438:SF1">
    <property type="entry name" value="LYSINE N-ACYLTRANSFERASE C17G9.06C-RELATED"/>
    <property type="match status" value="1"/>
</dbReference>
<dbReference type="InterPro" id="IPR000182">
    <property type="entry name" value="GNAT_dom"/>
</dbReference>
<dbReference type="AlphaFoldDB" id="A0A7W9VT83"/>
<dbReference type="Proteomes" id="UP000533306">
    <property type="component" value="Unassembled WGS sequence"/>
</dbReference>
<reference evidence="4 5" key="1">
    <citation type="submission" date="2020-08" db="EMBL/GenBank/DDBJ databases">
        <title>Genomic Encyclopedia of Type Strains, Phase IV (KMG-IV): sequencing the most valuable type-strain genomes for metagenomic binning, comparative biology and taxonomic classification.</title>
        <authorList>
            <person name="Goeker M."/>
        </authorList>
    </citation>
    <scope>NUCLEOTIDE SEQUENCE [LARGE SCALE GENOMIC DNA]</scope>
    <source>
        <strain evidence="4 5">DSM 11099</strain>
    </source>
</reference>
<dbReference type="GO" id="GO:0046677">
    <property type="term" value="P:response to antibiotic"/>
    <property type="evidence" value="ECO:0007669"/>
    <property type="project" value="UniProtKB-KW"/>
</dbReference>
<evidence type="ECO:0000256" key="2">
    <source>
        <dbReference type="ARBA" id="ARBA00023251"/>
    </source>
</evidence>
<evidence type="ECO:0000256" key="1">
    <source>
        <dbReference type="ARBA" id="ARBA00004924"/>
    </source>
</evidence>
<gene>
    <name evidence="4" type="ORF">HNR59_000028</name>
</gene>
<dbReference type="EC" id="2.3.1.82" evidence="4"/>
<dbReference type="PANTHER" id="PTHR31438">
    <property type="entry name" value="LYSINE N-ACYLTRANSFERASE C17G9.06C-RELATED"/>
    <property type="match status" value="1"/>
</dbReference>
<dbReference type="InterPro" id="IPR016181">
    <property type="entry name" value="Acyl_CoA_acyltransferase"/>
</dbReference>
<organism evidence="4 5">
    <name type="scientific">Aquamicrobium lusatiense</name>
    <dbReference type="NCBI Taxonomy" id="89772"/>
    <lineage>
        <taxon>Bacteria</taxon>
        <taxon>Pseudomonadati</taxon>
        <taxon>Pseudomonadota</taxon>
        <taxon>Alphaproteobacteria</taxon>
        <taxon>Hyphomicrobiales</taxon>
        <taxon>Phyllobacteriaceae</taxon>
        <taxon>Aquamicrobium</taxon>
    </lineage>
</organism>
<keyword evidence="5" id="KW-1185">Reference proteome</keyword>
<comment type="caution">
    <text evidence="4">The sequence shown here is derived from an EMBL/GenBank/DDBJ whole genome shotgun (WGS) entry which is preliminary data.</text>
</comment>
<dbReference type="CDD" id="cd04301">
    <property type="entry name" value="NAT_SF"/>
    <property type="match status" value="1"/>
</dbReference>
<dbReference type="SUPFAM" id="SSF55729">
    <property type="entry name" value="Acyl-CoA N-acyltransferases (Nat)"/>
    <property type="match status" value="1"/>
</dbReference>
<feature type="domain" description="N-acetyltransferase" evidence="3">
    <location>
        <begin position="9"/>
        <end position="168"/>
    </location>
</feature>
<dbReference type="RefSeq" id="WP_183824245.1">
    <property type="nucleotide sequence ID" value="NZ_JACHEU010000001.1"/>
</dbReference>
<evidence type="ECO:0000313" key="4">
    <source>
        <dbReference type="EMBL" id="MBB6010683.1"/>
    </source>
</evidence>
<dbReference type="Pfam" id="PF13523">
    <property type="entry name" value="Acetyltransf_8"/>
    <property type="match status" value="1"/>
</dbReference>
<keyword evidence="4" id="KW-0012">Acyltransferase</keyword>
<dbReference type="GO" id="GO:0047663">
    <property type="term" value="F:aminoglycoside 6'-N-acetyltransferase activity"/>
    <property type="evidence" value="ECO:0007669"/>
    <property type="project" value="UniProtKB-EC"/>
</dbReference>
<accession>A0A7W9VT83</accession>
<protein>
    <submittedName>
        <fullName evidence="4">Aminoglycoside 6'-N-acetyltransferase</fullName>
        <ecNumber evidence="4">2.3.1.82</ecNumber>
    </submittedName>
</protein>